<dbReference type="InterPro" id="IPR036390">
    <property type="entry name" value="WH_DNA-bd_sf"/>
</dbReference>
<dbReference type="EMBL" id="JACCKI010000005">
    <property type="protein sequence ID" value="NZA05151.1"/>
    <property type="molecule type" value="Genomic_DNA"/>
</dbReference>
<dbReference type="Proteomes" id="UP000552935">
    <property type="component" value="Unassembled WGS sequence"/>
</dbReference>
<keyword evidence="2" id="KW-0805">Transcription regulation</keyword>
<name>A0A508Z2U6_LACRH</name>
<organism evidence="6 9">
    <name type="scientific">Lacticaseibacillus rhamnosus</name>
    <name type="common">Lactobacillus rhamnosus</name>
    <dbReference type="NCBI Taxonomy" id="47715"/>
    <lineage>
        <taxon>Bacteria</taxon>
        <taxon>Bacillati</taxon>
        <taxon>Bacillota</taxon>
        <taxon>Bacilli</taxon>
        <taxon>Lactobacillales</taxon>
        <taxon>Lactobacillaceae</taxon>
        <taxon>Lacticaseibacillus</taxon>
    </lineage>
</organism>
<dbReference type="PANTHER" id="PTHR30346">
    <property type="entry name" value="TRANSCRIPTIONAL DUAL REGULATOR HCAR-RELATED"/>
    <property type="match status" value="1"/>
</dbReference>
<comment type="similarity">
    <text evidence="1">Belongs to the LysR transcriptional regulatory family.</text>
</comment>
<sequence length="294" mass="32542">MELRTLRYLVAIADAGTITAAANKIHISQPALSRQMQELERELGTKLFNRKNRAISLTANGTYLVNRARQILNLTDAAITDMTDDQAINGSLAIGLGESRLNRSVLHAAKTLVTTFPDVKLKIYSGNAAEITEQLDHGLLDFGVVIDPADTYKYAYTPITGENIWGLVVPKTDPLAKFAAVTPKMIRHQPLIISERQPVVTLFEKWAGPNFDPAQIVARFNLAYNAGILTNLGLGYTVGLDHLLDNREMALSFIPFSPKLTTRMTLIWTRHAPMSRTAQKFLTIFQQQNPSPAT</sequence>
<gene>
    <name evidence="7" type="ORF">E6L36_08580</name>
    <name evidence="6" type="ORF">H0N82_08570</name>
</gene>
<dbReference type="GO" id="GO:0003677">
    <property type="term" value="F:DNA binding"/>
    <property type="evidence" value="ECO:0007669"/>
    <property type="project" value="UniProtKB-KW"/>
</dbReference>
<dbReference type="FunFam" id="1.10.10.10:FF:000001">
    <property type="entry name" value="LysR family transcriptional regulator"/>
    <property type="match status" value="1"/>
</dbReference>
<dbReference type="GO" id="GO:0032993">
    <property type="term" value="C:protein-DNA complex"/>
    <property type="evidence" value="ECO:0007669"/>
    <property type="project" value="TreeGrafter"/>
</dbReference>
<dbReference type="Pfam" id="PF03466">
    <property type="entry name" value="LysR_substrate"/>
    <property type="match status" value="1"/>
</dbReference>
<dbReference type="AlphaFoldDB" id="A0A508Z2U6"/>
<reference evidence="7 8" key="1">
    <citation type="submission" date="2019-04" db="EMBL/GenBank/DDBJ databases">
        <title>Genome Announcement to Ensure Probiotic Safety of Lactobacillus rhamnosus UBLR-58.</title>
        <authorList>
            <person name="Sulthana A."/>
            <person name="Lakshmi S.G."/>
            <person name="Madempudi R.S."/>
        </authorList>
    </citation>
    <scope>NUCLEOTIDE SEQUENCE [LARGE SCALE GENOMIC DNA]</scope>
    <source>
        <strain evidence="7 8">UBLR-58</strain>
    </source>
</reference>
<keyword evidence="3" id="KW-0238">DNA-binding</keyword>
<evidence type="ECO:0000256" key="1">
    <source>
        <dbReference type="ARBA" id="ARBA00009437"/>
    </source>
</evidence>
<evidence type="ECO:0000313" key="8">
    <source>
        <dbReference type="Proteomes" id="UP000307517"/>
    </source>
</evidence>
<reference evidence="6 9" key="2">
    <citation type="submission" date="2020-07" db="EMBL/GenBank/DDBJ databases">
        <title>Organ Donor 1.</title>
        <authorList>
            <person name="Marsh A.J."/>
            <person name="Azcarate-Peril M.A."/>
        </authorList>
    </citation>
    <scope>NUCLEOTIDE SEQUENCE [LARGE SCALE GENOMIC DNA]</scope>
    <source>
        <strain evidence="6 9">AMC0712</strain>
    </source>
</reference>
<proteinExistence type="inferred from homology"/>
<evidence type="ECO:0000313" key="7">
    <source>
        <dbReference type="EMBL" id="THC80443.1"/>
    </source>
</evidence>
<evidence type="ECO:0000256" key="2">
    <source>
        <dbReference type="ARBA" id="ARBA00023015"/>
    </source>
</evidence>
<keyword evidence="4" id="KW-0804">Transcription</keyword>
<protein>
    <submittedName>
        <fullName evidence="6">LysR family transcriptional regulator</fullName>
    </submittedName>
</protein>
<evidence type="ECO:0000256" key="4">
    <source>
        <dbReference type="ARBA" id="ARBA00023163"/>
    </source>
</evidence>
<accession>A0A508Z2U6</accession>
<evidence type="ECO:0000313" key="6">
    <source>
        <dbReference type="EMBL" id="NZA05151.1"/>
    </source>
</evidence>
<dbReference type="InterPro" id="IPR005119">
    <property type="entry name" value="LysR_subst-bd"/>
</dbReference>
<dbReference type="GO" id="GO:0003700">
    <property type="term" value="F:DNA-binding transcription factor activity"/>
    <property type="evidence" value="ECO:0007669"/>
    <property type="project" value="InterPro"/>
</dbReference>
<evidence type="ECO:0000259" key="5">
    <source>
        <dbReference type="PROSITE" id="PS50931"/>
    </source>
</evidence>
<dbReference type="InterPro" id="IPR000847">
    <property type="entry name" value="LysR_HTH_N"/>
</dbReference>
<evidence type="ECO:0000256" key="3">
    <source>
        <dbReference type="ARBA" id="ARBA00023125"/>
    </source>
</evidence>
<dbReference type="Pfam" id="PF00126">
    <property type="entry name" value="HTH_1"/>
    <property type="match status" value="1"/>
</dbReference>
<dbReference type="PRINTS" id="PR00039">
    <property type="entry name" value="HTHLYSR"/>
</dbReference>
<dbReference type="Proteomes" id="UP000307517">
    <property type="component" value="Unassembled WGS sequence"/>
</dbReference>
<comment type="caution">
    <text evidence="6">The sequence shown here is derived from an EMBL/GenBank/DDBJ whole genome shotgun (WGS) entry which is preliminary data.</text>
</comment>
<dbReference type="SUPFAM" id="SSF46785">
    <property type="entry name" value="Winged helix' DNA-binding domain"/>
    <property type="match status" value="1"/>
</dbReference>
<dbReference type="RefSeq" id="WP_005689071.1">
    <property type="nucleotide sequence ID" value="NZ_CABFNI010000022.1"/>
</dbReference>
<evidence type="ECO:0000313" key="9">
    <source>
        <dbReference type="Proteomes" id="UP000552935"/>
    </source>
</evidence>
<dbReference type="PANTHER" id="PTHR30346:SF28">
    <property type="entry name" value="HTH-TYPE TRANSCRIPTIONAL REGULATOR CYNR"/>
    <property type="match status" value="1"/>
</dbReference>
<dbReference type="Gene3D" id="1.10.10.10">
    <property type="entry name" value="Winged helix-like DNA-binding domain superfamily/Winged helix DNA-binding domain"/>
    <property type="match status" value="1"/>
</dbReference>
<dbReference type="SUPFAM" id="SSF53850">
    <property type="entry name" value="Periplasmic binding protein-like II"/>
    <property type="match status" value="1"/>
</dbReference>
<dbReference type="PROSITE" id="PS50931">
    <property type="entry name" value="HTH_LYSR"/>
    <property type="match status" value="1"/>
</dbReference>
<dbReference type="CDD" id="cd05466">
    <property type="entry name" value="PBP2_LTTR_substrate"/>
    <property type="match status" value="1"/>
</dbReference>
<dbReference type="InterPro" id="IPR036388">
    <property type="entry name" value="WH-like_DNA-bd_sf"/>
</dbReference>
<dbReference type="Gene3D" id="3.40.190.290">
    <property type="match status" value="1"/>
</dbReference>
<dbReference type="EMBL" id="SSHM01000001">
    <property type="protein sequence ID" value="THC80443.1"/>
    <property type="molecule type" value="Genomic_DNA"/>
</dbReference>
<feature type="domain" description="HTH lysR-type" evidence="5">
    <location>
        <begin position="1"/>
        <end position="58"/>
    </location>
</feature>